<feature type="domain" description="Dienelactone hydrolase" evidence="1">
    <location>
        <begin position="79"/>
        <end position="192"/>
    </location>
</feature>
<dbReference type="InterPro" id="IPR050261">
    <property type="entry name" value="FrsA_esterase"/>
</dbReference>
<dbReference type="InterPro" id="IPR029058">
    <property type="entry name" value="AB_hydrolase_fold"/>
</dbReference>
<dbReference type="InterPro" id="IPR002925">
    <property type="entry name" value="Dienelactn_hydro"/>
</dbReference>
<evidence type="ECO:0000259" key="1">
    <source>
        <dbReference type="Pfam" id="PF01738"/>
    </source>
</evidence>
<sequence>MEREVTVQAGAELPGTLAVPDGASGIVLFAHGSGSSRLSPRNMFVAESLQGGGIGTLLVDLLSEEEDAVRETRFDIGLLTERLARIVEWLRKQPEAGHLPLGLFGASTGAAAALKVAARLGSRVGAVVSRGGRPDLAMDELGKVVSPVLLIVGGEDHEVIKLNEAALRAMHCEKRLDIVEGATHLFEESGALEQVAELARAWFEKHFPARSGTR</sequence>
<gene>
    <name evidence="2" type="ORF">A3F27_00950</name>
</gene>
<reference evidence="2 3" key="1">
    <citation type="journal article" date="2016" name="Nat. Commun.">
        <title>Thousands of microbial genomes shed light on interconnected biogeochemical processes in an aquifer system.</title>
        <authorList>
            <person name="Anantharaman K."/>
            <person name="Brown C.T."/>
            <person name="Hug L.A."/>
            <person name="Sharon I."/>
            <person name="Castelle C.J."/>
            <person name="Probst A.J."/>
            <person name="Thomas B.C."/>
            <person name="Singh A."/>
            <person name="Wilkins M.J."/>
            <person name="Karaoz U."/>
            <person name="Brodie E.L."/>
            <person name="Williams K.H."/>
            <person name="Hubbard S.S."/>
            <person name="Banfield J.F."/>
        </authorList>
    </citation>
    <scope>NUCLEOTIDE SEQUENCE [LARGE SCALE GENOMIC DNA]</scope>
</reference>
<keyword evidence="2" id="KW-0378">Hydrolase</keyword>
<dbReference type="SUPFAM" id="SSF53474">
    <property type="entry name" value="alpha/beta-Hydrolases"/>
    <property type="match status" value="1"/>
</dbReference>
<name>A0A1F6E6X8_9BACT</name>
<dbReference type="Gene3D" id="3.40.50.1820">
    <property type="entry name" value="alpha/beta hydrolase"/>
    <property type="match status" value="1"/>
</dbReference>
<dbReference type="GO" id="GO:0016787">
    <property type="term" value="F:hydrolase activity"/>
    <property type="evidence" value="ECO:0007669"/>
    <property type="project" value="UniProtKB-KW"/>
</dbReference>
<proteinExistence type="predicted"/>
<organism evidence="2 3">
    <name type="scientific">Candidatus Kaiserbacteria bacterium RIFCSPHIGHO2_12_FULL_53_13</name>
    <dbReference type="NCBI Taxonomy" id="1798502"/>
    <lineage>
        <taxon>Bacteria</taxon>
        <taxon>Candidatus Kaiseribacteriota</taxon>
    </lineage>
</organism>
<accession>A0A1F6E6X8</accession>
<comment type="caution">
    <text evidence="2">The sequence shown here is derived from an EMBL/GenBank/DDBJ whole genome shotgun (WGS) entry which is preliminary data.</text>
</comment>
<dbReference type="AlphaFoldDB" id="A0A1F6E6X8"/>
<protein>
    <submittedName>
        <fullName evidence="2">Hydrolase</fullName>
    </submittedName>
</protein>
<dbReference type="PANTHER" id="PTHR22946">
    <property type="entry name" value="DIENELACTONE HYDROLASE DOMAIN-CONTAINING PROTEIN-RELATED"/>
    <property type="match status" value="1"/>
</dbReference>
<dbReference type="EMBL" id="MFLP01000031">
    <property type="protein sequence ID" value="OGG69454.1"/>
    <property type="molecule type" value="Genomic_DNA"/>
</dbReference>
<dbReference type="Pfam" id="PF01738">
    <property type="entry name" value="DLH"/>
    <property type="match status" value="1"/>
</dbReference>
<dbReference type="Proteomes" id="UP000176689">
    <property type="component" value="Unassembled WGS sequence"/>
</dbReference>
<evidence type="ECO:0000313" key="2">
    <source>
        <dbReference type="EMBL" id="OGG69454.1"/>
    </source>
</evidence>
<evidence type="ECO:0000313" key="3">
    <source>
        <dbReference type="Proteomes" id="UP000176689"/>
    </source>
</evidence>